<proteinExistence type="predicted"/>
<reference evidence="3 4" key="1">
    <citation type="submission" date="2016-10" db="EMBL/GenBank/DDBJ databases">
        <authorList>
            <person name="de Groot N.N."/>
        </authorList>
    </citation>
    <scope>NUCLEOTIDE SEQUENCE [LARGE SCALE GENOMIC DNA]</scope>
    <source>
        <strain evidence="3 4">DSM 21039</strain>
    </source>
</reference>
<dbReference type="Pfam" id="PF09471">
    <property type="entry name" value="Peptidase_M64"/>
    <property type="match status" value="1"/>
</dbReference>
<dbReference type="InterPro" id="IPR019026">
    <property type="entry name" value="Peptidase_M64_IgA"/>
</dbReference>
<keyword evidence="4" id="KW-1185">Reference proteome</keyword>
<dbReference type="SUPFAM" id="SSF69318">
    <property type="entry name" value="Integrin alpha N-terminal domain"/>
    <property type="match status" value="2"/>
</dbReference>
<dbReference type="OrthoDB" id="6225685at2"/>
<dbReference type="Pfam" id="PF13517">
    <property type="entry name" value="FG-GAP_3"/>
    <property type="match status" value="2"/>
</dbReference>
<feature type="chain" id="PRO_5011771910" evidence="2">
    <location>
        <begin position="20"/>
        <end position="704"/>
    </location>
</feature>
<dbReference type="Gene3D" id="3.40.390.10">
    <property type="entry name" value="Collagenase (Catalytic Domain)"/>
    <property type="match status" value="1"/>
</dbReference>
<evidence type="ECO:0000313" key="4">
    <source>
        <dbReference type="Proteomes" id="UP000198984"/>
    </source>
</evidence>
<dbReference type="EMBL" id="FOBB01000004">
    <property type="protein sequence ID" value="SEM36715.1"/>
    <property type="molecule type" value="Genomic_DNA"/>
</dbReference>
<dbReference type="InterPro" id="IPR028994">
    <property type="entry name" value="Integrin_alpha_N"/>
</dbReference>
<evidence type="ECO:0000313" key="3">
    <source>
        <dbReference type="EMBL" id="SEM36715.1"/>
    </source>
</evidence>
<accession>A0A1H7XSR1</accession>
<name>A0A1H7XSR1_9BACT</name>
<dbReference type="Proteomes" id="UP000198984">
    <property type="component" value="Unassembled WGS sequence"/>
</dbReference>
<gene>
    <name evidence="3" type="ORF">SAMN04488505_104181</name>
</gene>
<evidence type="ECO:0000256" key="1">
    <source>
        <dbReference type="ARBA" id="ARBA00022729"/>
    </source>
</evidence>
<dbReference type="InterPro" id="IPR013517">
    <property type="entry name" value="FG-GAP"/>
</dbReference>
<dbReference type="AlphaFoldDB" id="A0A1H7XSR1"/>
<dbReference type="InterPro" id="IPR024079">
    <property type="entry name" value="MetalloPept_cat_dom_sf"/>
</dbReference>
<dbReference type="STRING" id="573321.SAMN04488505_104181"/>
<organism evidence="3 4">
    <name type="scientific">Chitinophaga rupis</name>
    <dbReference type="NCBI Taxonomy" id="573321"/>
    <lineage>
        <taxon>Bacteria</taxon>
        <taxon>Pseudomonadati</taxon>
        <taxon>Bacteroidota</taxon>
        <taxon>Chitinophagia</taxon>
        <taxon>Chitinophagales</taxon>
        <taxon>Chitinophagaceae</taxon>
        <taxon>Chitinophaga</taxon>
    </lineage>
</organism>
<feature type="signal peptide" evidence="2">
    <location>
        <begin position="1"/>
        <end position="19"/>
    </location>
</feature>
<evidence type="ECO:0000256" key="2">
    <source>
        <dbReference type="SAM" id="SignalP"/>
    </source>
</evidence>
<sequence length="704" mass="78308">MKKILFSIFICCTISAALKAQTVTEVLRNGSNGAKLNLVIIGDGFTAADQAAYNTHVTNLVKNLFSKDLYDETMDAYNIYRINVNSTQSGVTKVNASGTVTTARNTALDYRYSGIWDRCWMEPGPNTATRLNDLLTTLVPQYNYVFIILNETGFGGCAGGGKLAITRGSDDNDPGWSTAAHEMGHMVGLLADEYTVNCDNYTSEEPAQVNVTKNTNRATLKGEWKNFVPASRPVPTISGCSAANPSGNDTDEDAGLFEGAQYTGLGKFRPAYNCRMKGNSPLFCPVCYNQMQTRVKPYRSYNFNNSYAGDFTGDGKGDLVVHYGNSISMYSSDGTKMNHVFTGTERVNTGGSSWQFKPGDKFYVADFDGDGKKDLYVFNSGDWGSYGPYFGLLRSTGTGFDCVKRYDKTLEGWQMSAGDDFYVGDFDGDGKEDFYIVNTTTWSTRYVGMMKAASNKMSFIKRYDNNLGAPGYWIMAKNDKFYVGDFDGDKKADLYMANLKDWTTNYVGMLKSTGATLNCIRVFNNTLPGWTMADNDQHLVGDFDGDGKADMYIFNGTNWNPEYLLMLKSTGSNLSYVKRFDGVIPGWEMAPNDRLYVADANGDGKKDLYIFNTSNWDKEYLGILTSNGTTLSGTWQKDWIGSWNLGSVDKLAVTNFNGGSGWDDLFIYNTDWFGMLRSNTTSLSQVYISPNYIHNFKYHKLGWW</sequence>
<dbReference type="RefSeq" id="WP_089914763.1">
    <property type="nucleotide sequence ID" value="NZ_FOBB01000004.1"/>
</dbReference>
<keyword evidence="1 2" id="KW-0732">Signal</keyword>
<dbReference type="GO" id="GO:0008237">
    <property type="term" value="F:metallopeptidase activity"/>
    <property type="evidence" value="ECO:0007669"/>
    <property type="project" value="InterPro"/>
</dbReference>
<protein>
    <submittedName>
        <fullName evidence="3">Repeat domain-containing protein</fullName>
    </submittedName>
</protein>
<dbReference type="PANTHER" id="PTHR46580">
    <property type="entry name" value="SENSOR KINASE-RELATED"/>
    <property type="match status" value="1"/>
</dbReference>
<dbReference type="Gene3D" id="2.40.128.340">
    <property type="match status" value="2"/>
</dbReference>